<comment type="subcellular location">
    <subcellularLocation>
        <location evidence="1">Cytoplasm</location>
    </subcellularLocation>
</comment>
<evidence type="ECO:0000256" key="1">
    <source>
        <dbReference type="ARBA" id="ARBA00004496"/>
    </source>
</evidence>
<dbReference type="InterPro" id="IPR027267">
    <property type="entry name" value="AH/BAR_dom_sf"/>
</dbReference>
<evidence type="ECO:0000259" key="4">
    <source>
        <dbReference type="SMART" id="SM00055"/>
    </source>
</evidence>
<keyword evidence="2" id="KW-0963">Cytoplasm</keyword>
<dbReference type="SMART" id="SM00055">
    <property type="entry name" value="FCH"/>
    <property type="match status" value="1"/>
</dbReference>
<dbReference type="Gene3D" id="1.20.1270.60">
    <property type="entry name" value="Arfaptin homology (AH) domain/BAR domain"/>
    <property type="match status" value="1"/>
</dbReference>
<dbReference type="GO" id="GO:0005737">
    <property type="term" value="C:cytoplasm"/>
    <property type="evidence" value="ECO:0007669"/>
    <property type="project" value="TreeGrafter"/>
</dbReference>
<keyword evidence="3" id="KW-0597">Phosphoprotein</keyword>
<dbReference type="GO" id="GO:0005886">
    <property type="term" value="C:plasma membrane"/>
    <property type="evidence" value="ECO:0007669"/>
    <property type="project" value="TreeGrafter"/>
</dbReference>
<evidence type="ECO:0000313" key="5">
    <source>
        <dbReference type="EMBL" id="CRZ05123.1"/>
    </source>
</evidence>
<dbReference type="PANTHER" id="PTHR23065:SF7">
    <property type="entry name" value="NOSTRIN, ISOFORM H"/>
    <property type="match status" value="1"/>
</dbReference>
<dbReference type="AlphaFoldDB" id="A0A0H5QSX3"/>
<feature type="domain" description="FCH" evidence="4">
    <location>
        <begin position="11"/>
        <end position="97"/>
    </location>
</feature>
<protein>
    <recommendedName>
        <fullName evidence="4">FCH domain-containing protein</fullName>
    </recommendedName>
</protein>
<dbReference type="InterPro" id="IPR001060">
    <property type="entry name" value="FCH_dom"/>
</dbReference>
<accession>A0A0H5QSX3</accession>
<proteinExistence type="predicted"/>
<reference evidence="5" key="1">
    <citation type="submission" date="2015-04" db="EMBL/GenBank/DDBJ databases">
        <title>The genome sequence of the plant pathogenic Rhizarian Plasmodiophora brassicae reveals insights in its biotrophic life cycle and the origin of chitin synthesis.</title>
        <authorList>
            <person name="Schwelm A."/>
            <person name="Fogelqvist J."/>
            <person name="Knaust A."/>
            <person name="Julke S."/>
            <person name="Lilja T."/>
            <person name="Dhandapani V."/>
            <person name="Bonilla-Rosso G."/>
            <person name="Karlsson M."/>
            <person name="Shevchenko A."/>
            <person name="Choi S.R."/>
            <person name="Kim H.G."/>
            <person name="Park J.Y."/>
            <person name="Lim Y.P."/>
            <person name="Ludwig-Muller J."/>
            <person name="Dixelius C."/>
        </authorList>
    </citation>
    <scope>NUCLEOTIDE SEQUENCE</scope>
    <source>
        <tissue evidence="5">Potato root galls</tissue>
    </source>
</reference>
<evidence type="ECO:0000256" key="3">
    <source>
        <dbReference type="ARBA" id="ARBA00022553"/>
    </source>
</evidence>
<dbReference type="Pfam" id="PF00611">
    <property type="entry name" value="FCH"/>
    <property type="match status" value="1"/>
</dbReference>
<dbReference type="SUPFAM" id="SSF103657">
    <property type="entry name" value="BAR/IMD domain-like"/>
    <property type="match status" value="1"/>
</dbReference>
<dbReference type="GO" id="GO:0043226">
    <property type="term" value="C:organelle"/>
    <property type="evidence" value="ECO:0007669"/>
    <property type="project" value="UniProtKB-ARBA"/>
</dbReference>
<dbReference type="EMBL" id="HACM01004681">
    <property type="protein sequence ID" value="CRZ05123.1"/>
    <property type="molecule type" value="Transcribed_RNA"/>
</dbReference>
<sequence>MSLNVAVEQQPSFSGELWANFASVVHNCENGYKSLKEFVAFLKERIRIERLHCKNLARLSRATIGKGEFGTLAAAMDRLRVDATQGSNERMSFAAVLETDVLPEILEMKALYEKMNGKLILEGKKVSKALSDARERINSRADADESTLSKLQGFATLTSKFKSASPVKNSSNGFSADKLKSAEALYSDVMTSVLEGIQSNEEARIRCLRGALRKCVVFETSLVANRSYDIKDMAAVMEDIDHSEVLNQFISSVQTQAQPARSPRPAAVCLRVLEVLSHTLSSGVVDNEAMLMTDIAYKTLVNRPPKYASVTTDEDTICLNYLSVMVNDVGKVSSTDLDDRAFRTICTAFRLVFATLFDFGRMEECEQWLKIAEKIGQIHDPADGTERGTVISMIIQSPEYLERAASLQAWKEAKSLAFTPTEANENAVITDENCIE</sequence>
<dbReference type="PANTHER" id="PTHR23065">
    <property type="entry name" value="PROLINE-SERINE-THREONINE PHOSPHATASE INTERACTING PROTEIN 1"/>
    <property type="match status" value="1"/>
</dbReference>
<organism evidence="5">
    <name type="scientific">Spongospora subterranea</name>
    <dbReference type="NCBI Taxonomy" id="70186"/>
    <lineage>
        <taxon>Eukaryota</taxon>
        <taxon>Sar</taxon>
        <taxon>Rhizaria</taxon>
        <taxon>Endomyxa</taxon>
        <taxon>Phytomyxea</taxon>
        <taxon>Plasmodiophorida</taxon>
        <taxon>Plasmodiophoridae</taxon>
        <taxon>Spongospora</taxon>
    </lineage>
</organism>
<evidence type="ECO:0000256" key="2">
    <source>
        <dbReference type="ARBA" id="ARBA00022490"/>
    </source>
</evidence>
<name>A0A0H5QSX3_9EUKA</name>